<evidence type="ECO:0000313" key="1">
    <source>
        <dbReference type="EMBL" id="CAJ2633469.1"/>
    </source>
</evidence>
<sequence length="145" mass="16365">MLLHKLQCTLLTQKNEFILQPPPPSSLLEKPLFSRKHQFIQLHVQILEQITNLKASYRKEGEKSKIKGLEVGGSRSCVVVVVAEQSCCCMLLILSLSTPLLVNDLIKCLELGFEGKVEVVKLTKFPSSRCQFRRISMNIEVCIPV</sequence>
<reference evidence="1" key="1">
    <citation type="submission" date="2023-10" db="EMBL/GenBank/DDBJ databases">
        <authorList>
            <person name="Rodriguez Cubillos JULIANA M."/>
            <person name="De Vega J."/>
        </authorList>
    </citation>
    <scope>NUCLEOTIDE SEQUENCE</scope>
</reference>
<accession>A0ACB0IMN1</accession>
<proteinExistence type="predicted"/>
<comment type="caution">
    <text evidence="1">The sequence shown here is derived from an EMBL/GenBank/DDBJ whole genome shotgun (WGS) entry which is preliminary data.</text>
</comment>
<evidence type="ECO:0000313" key="2">
    <source>
        <dbReference type="Proteomes" id="UP001177021"/>
    </source>
</evidence>
<gene>
    <name evidence="1" type="ORF">MILVUS5_LOCUS4578</name>
</gene>
<dbReference type="EMBL" id="CASHSV030000001">
    <property type="protein sequence ID" value="CAJ2633469.1"/>
    <property type="molecule type" value="Genomic_DNA"/>
</dbReference>
<keyword evidence="2" id="KW-1185">Reference proteome</keyword>
<organism evidence="1 2">
    <name type="scientific">Trifolium pratense</name>
    <name type="common">Red clover</name>
    <dbReference type="NCBI Taxonomy" id="57577"/>
    <lineage>
        <taxon>Eukaryota</taxon>
        <taxon>Viridiplantae</taxon>
        <taxon>Streptophyta</taxon>
        <taxon>Embryophyta</taxon>
        <taxon>Tracheophyta</taxon>
        <taxon>Spermatophyta</taxon>
        <taxon>Magnoliopsida</taxon>
        <taxon>eudicotyledons</taxon>
        <taxon>Gunneridae</taxon>
        <taxon>Pentapetalae</taxon>
        <taxon>rosids</taxon>
        <taxon>fabids</taxon>
        <taxon>Fabales</taxon>
        <taxon>Fabaceae</taxon>
        <taxon>Papilionoideae</taxon>
        <taxon>50 kb inversion clade</taxon>
        <taxon>NPAAA clade</taxon>
        <taxon>Hologalegina</taxon>
        <taxon>IRL clade</taxon>
        <taxon>Trifolieae</taxon>
        <taxon>Trifolium</taxon>
    </lineage>
</organism>
<dbReference type="Proteomes" id="UP001177021">
    <property type="component" value="Unassembled WGS sequence"/>
</dbReference>
<name>A0ACB0IMN1_TRIPR</name>
<protein>
    <submittedName>
        <fullName evidence="1">Uncharacterized protein</fullName>
    </submittedName>
</protein>